<evidence type="ECO:0000313" key="2">
    <source>
        <dbReference type="EMBL" id="KPI39859.1"/>
    </source>
</evidence>
<feature type="region of interest" description="Disordered" evidence="1">
    <location>
        <begin position="17"/>
        <end position="54"/>
    </location>
</feature>
<dbReference type="AlphaFoldDB" id="A0A0N0NM68"/>
<dbReference type="GeneID" id="28732117"/>
<dbReference type="OrthoDB" id="10632256at2759"/>
<comment type="caution">
    <text evidence="2">The sequence shown here is derived from an EMBL/GenBank/DDBJ whole genome shotgun (WGS) entry which is preliminary data.</text>
</comment>
<dbReference type="Proteomes" id="UP000038010">
    <property type="component" value="Unassembled WGS sequence"/>
</dbReference>
<feature type="compositionally biased region" description="Low complexity" evidence="1">
    <location>
        <begin position="29"/>
        <end position="45"/>
    </location>
</feature>
<name>A0A0N0NM68_9EURO</name>
<dbReference type="VEuPathDB" id="FungiDB:AB675_11395"/>
<protein>
    <submittedName>
        <fullName evidence="2">Uncharacterized protein</fullName>
    </submittedName>
</protein>
<reference evidence="2 3" key="1">
    <citation type="submission" date="2015-06" db="EMBL/GenBank/DDBJ databases">
        <title>Draft genome of the ant-associated black yeast Phialophora attae CBS 131958.</title>
        <authorList>
            <person name="Moreno L.F."/>
            <person name="Stielow B.J."/>
            <person name="de Hoog S."/>
            <person name="Vicente V.A."/>
            <person name="Weiss V.A."/>
            <person name="de Vries M."/>
            <person name="Cruz L.M."/>
            <person name="Souza E.M."/>
        </authorList>
    </citation>
    <scope>NUCLEOTIDE SEQUENCE [LARGE SCALE GENOMIC DNA]</scope>
    <source>
        <strain evidence="2 3">CBS 131958</strain>
    </source>
</reference>
<sequence>MPAGPYPTAFDAVVTHTAPTEPRNDIRRPLSAAPSYTSLPPYSSTNPMESQSVSNPLLAAAHATPGALISTMTLTNHTSTQARHPHIGTAMHVSRYLSARTSDNRERYRLESVDGSLESIVWRDATLNGHHSLDATGKDIVGRLVGGSQELSAIIGPGSKSASQRPFISMNYVAIQKTGRLEVPAFTVEGQHVGMKWEVVGLADSVRNSTNLARAGDMVAGRRSSSGTLPSRVSMDAHDQKRQHAGISFLRLVDNDGNVYAEYSHDVGLPDLHKDGELWGELRLYARSVLIDGEPGGGLGEKMDRAFLTLVLLLEASVRVLGGNKKGERNWGNFAGSMGCIVM</sequence>
<organism evidence="2 3">
    <name type="scientific">Cyphellophora attinorum</name>
    <dbReference type="NCBI Taxonomy" id="1664694"/>
    <lineage>
        <taxon>Eukaryota</taxon>
        <taxon>Fungi</taxon>
        <taxon>Dikarya</taxon>
        <taxon>Ascomycota</taxon>
        <taxon>Pezizomycotina</taxon>
        <taxon>Eurotiomycetes</taxon>
        <taxon>Chaetothyriomycetidae</taxon>
        <taxon>Chaetothyriales</taxon>
        <taxon>Cyphellophoraceae</taxon>
        <taxon>Cyphellophora</taxon>
    </lineage>
</organism>
<gene>
    <name evidence="2" type="ORF">AB675_11395</name>
</gene>
<accession>A0A0N0NM68</accession>
<feature type="region of interest" description="Disordered" evidence="1">
    <location>
        <begin position="218"/>
        <end position="237"/>
    </location>
</feature>
<evidence type="ECO:0000313" key="3">
    <source>
        <dbReference type="Proteomes" id="UP000038010"/>
    </source>
</evidence>
<proteinExistence type="predicted"/>
<dbReference type="EMBL" id="LFJN01000013">
    <property type="protein sequence ID" value="KPI39859.1"/>
    <property type="molecule type" value="Genomic_DNA"/>
</dbReference>
<evidence type="ECO:0000256" key="1">
    <source>
        <dbReference type="SAM" id="MobiDB-lite"/>
    </source>
</evidence>
<dbReference type="RefSeq" id="XP_017999822.1">
    <property type="nucleotide sequence ID" value="XM_018140237.1"/>
</dbReference>
<keyword evidence="3" id="KW-1185">Reference proteome</keyword>